<feature type="transmembrane region" description="Helical" evidence="1">
    <location>
        <begin position="20"/>
        <end position="41"/>
    </location>
</feature>
<proteinExistence type="predicted"/>
<name>A0A537LEL3_9BACT</name>
<keyword evidence="1" id="KW-0472">Membrane</keyword>
<keyword evidence="1" id="KW-1133">Transmembrane helix</keyword>
<dbReference type="AlphaFoldDB" id="A0A537LEL3"/>
<protein>
    <submittedName>
        <fullName evidence="2">Uncharacterized protein</fullName>
    </submittedName>
</protein>
<evidence type="ECO:0000256" key="1">
    <source>
        <dbReference type="SAM" id="Phobius"/>
    </source>
</evidence>
<reference evidence="2 3" key="1">
    <citation type="journal article" date="2019" name="Nat. Microbiol.">
        <title>Mediterranean grassland soil C-N compound turnover is dependent on rainfall and depth, and is mediated by genomically divergent microorganisms.</title>
        <authorList>
            <person name="Diamond S."/>
            <person name="Andeer P.F."/>
            <person name="Li Z."/>
            <person name="Crits-Christoph A."/>
            <person name="Burstein D."/>
            <person name="Anantharaman K."/>
            <person name="Lane K.R."/>
            <person name="Thomas B.C."/>
            <person name="Pan C."/>
            <person name="Northen T.R."/>
            <person name="Banfield J.F."/>
        </authorList>
    </citation>
    <scope>NUCLEOTIDE SEQUENCE [LARGE SCALE GENOMIC DNA]</scope>
    <source>
        <strain evidence="2">NP_4</strain>
    </source>
</reference>
<dbReference type="Proteomes" id="UP000319353">
    <property type="component" value="Unassembled WGS sequence"/>
</dbReference>
<sequence>MGAALRQTWQMPTPAGLGNTLLYGAIFAGSFLYLGFWVYAWDRAAGRVRRRIALYEWFLRRKS</sequence>
<comment type="caution">
    <text evidence="2">The sequence shown here is derived from an EMBL/GenBank/DDBJ whole genome shotgun (WGS) entry which is preliminary data.</text>
</comment>
<gene>
    <name evidence="2" type="ORF">E6H01_01635</name>
</gene>
<dbReference type="EMBL" id="VBAL01000014">
    <property type="protein sequence ID" value="TMJ06458.1"/>
    <property type="molecule type" value="Genomic_DNA"/>
</dbReference>
<organism evidence="2 3">
    <name type="scientific">Candidatus Segetimicrobium genomatis</name>
    <dbReference type="NCBI Taxonomy" id="2569760"/>
    <lineage>
        <taxon>Bacteria</taxon>
        <taxon>Bacillati</taxon>
        <taxon>Candidatus Sysuimicrobiota</taxon>
        <taxon>Candidatus Sysuimicrobiia</taxon>
        <taxon>Candidatus Sysuimicrobiales</taxon>
        <taxon>Candidatus Segetimicrobiaceae</taxon>
        <taxon>Candidatus Segetimicrobium</taxon>
    </lineage>
</organism>
<accession>A0A537LEL3</accession>
<keyword evidence="1" id="KW-0812">Transmembrane</keyword>
<evidence type="ECO:0000313" key="2">
    <source>
        <dbReference type="EMBL" id="TMJ06458.1"/>
    </source>
</evidence>
<evidence type="ECO:0000313" key="3">
    <source>
        <dbReference type="Proteomes" id="UP000319353"/>
    </source>
</evidence>